<dbReference type="SUPFAM" id="SSF55874">
    <property type="entry name" value="ATPase domain of HSP90 chaperone/DNA topoisomerase II/histidine kinase"/>
    <property type="match status" value="1"/>
</dbReference>
<evidence type="ECO:0000256" key="7">
    <source>
        <dbReference type="ARBA" id="ARBA00023012"/>
    </source>
</evidence>
<dbReference type="InterPro" id="IPR050351">
    <property type="entry name" value="BphY/WalK/GraS-like"/>
</dbReference>
<keyword evidence="8" id="KW-1133">Transmembrane helix</keyword>
<keyword evidence="4" id="KW-0597">Phosphoprotein</keyword>
<keyword evidence="11" id="KW-1185">Reference proteome</keyword>
<dbReference type="EMBL" id="JAUSWG010000002">
    <property type="protein sequence ID" value="MDQ0555530.1"/>
    <property type="molecule type" value="Genomic_DNA"/>
</dbReference>
<comment type="catalytic activity">
    <reaction evidence="1">
        <text>ATP + protein L-histidine = ADP + protein N-phospho-L-histidine.</text>
        <dbReference type="EC" id="2.7.13.3"/>
    </reaction>
</comment>
<dbReference type="PANTHER" id="PTHR45453:SF1">
    <property type="entry name" value="PHOSPHATE REGULON SENSOR PROTEIN PHOR"/>
    <property type="match status" value="1"/>
</dbReference>
<dbReference type="PROSITE" id="PS50109">
    <property type="entry name" value="HIS_KIN"/>
    <property type="match status" value="1"/>
</dbReference>
<dbReference type="InterPro" id="IPR003594">
    <property type="entry name" value="HATPase_dom"/>
</dbReference>
<evidence type="ECO:0000259" key="9">
    <source>
        <dbReference type="PROSITE" id="PS50109"/>
    </source>
</evidence>
<evidence type="ECO:0000313" key="11">
    <source>
        <dbReference type="Proteomes" id="UP001232584"/>
    </source>
</evidence>
<dbReference type="RefSeq" id="WP_307502877.1">
    <property type="nucleotide sequence ID" value="NZ_BAAACE010000029.1"/>
</dbReference>
<dbReference type="Pfam" id="PF02518">
    <property type="entry name" value="HATPase_c"/>
    <property type="match status" value="1"/>
</dbReference>
<evidence type="ECO:0000256" key="6">
    <source>
        <dbReference type="ARBA" id="ARBA00022777"/>
    </source>
</evidence>
<feature type="transmembrane region" description="Helical" evidence="8">
    <location>
        <begin position="12"/>
        <end position="33"/>
    </location>
</feature>
<gene>
    <name evidence="10" type="ORF">QOZ92_000643</name>
</gene>
<evidence type="ECO:0000256" key="8">
    <source>
        <dbReference type="SAM" id="Phobius"/>
    </source>
</evidence>
<organism evidence="10 11">
    <name type="scientific">Paraclostridium ghonii</name>
    <dbReference type="NCBI Taxonomy" id="29358"/>
    <lineage>
        <taxon>Bacteria</taxon>
        <taxon>Bacillati</taxon>
        <taxon>Bacillota</taxon>
        <taxon>Clostridia</taxon>
        <taxon>Peptostreptococcales</taxon>
        <taxon>Peptostreptococcaceae</taxon>
        <taxon>Paraclostridium</taxon>
    </lineage>
</organism>
<evidence type="ECO:0000256" key="1">
    <source>
        <dbReference type="ARBA" id="ARBA00000085"/>
    </source>
</evidence>
<comment type="caution">
    <text evidence="10">The sequence shown here is derived from an EMBL/GenBank/DDBJ whole genome shotgun (WGS) entry which is preliminary data.</text>
</comment>
<feature type="transmembrane region" description="Helical" evidence="8">
    <location>
        <begin position="45"/>
        <end position="64"/>
    </location>
</feature>
<reference evidence="10 11" key="1">
    <citation type="submission" date="2023-07" db="EMBL/GenBank/DDBJ databases">
        <title>Genomic Encyclopedia of Type Strains, Phase IV (KMG-IV): sequencing the most valuable type-strain genomes for metagenomic binning, comparative biology and taxonomic classification.</title>
        <authorList>
            <person name="Goeker M."/>
        </authorList>
    </citation>
    <scope>NUCLEOTIDE SEQUENCE [LARGE SCALE GENOMIC DNA]</scope>
    <source>
        <strain evidence="10 11">DSM 15049</strain>
    </source>
</reference>
<dbReference type="SUPFAM" id="SSF47384">
    <property type="entry name" value="Homodimeric domain of signal transducing histidine kinase"/>
    <property type="match status" value="1"/>
</dbReference>
<dbReference type="InterPro" id="IPR036890">
    <property type="entry name" value="HATPase_C_sf"/>
</dbReference>
<evidence type="ECO:0000256" key="3">
    <source>
        <dbReference type="ARBA" id="ARBA00012438"/>
    </source>
</evidence>
<keyword evidence="6 10" id="KW-0418">Kinase</keyword>
<dbReference type="Gene3D" id="1.10.287.130">
    <property type="match status" value="1"/>
</dbReference>
<evidence type="ECO:0000256" key="5">
    <source>
        <dbReference type="ARBA" id="ARBA00022679"/>
    </source>
</evidence>
<evidence type="ECO:0000313" key="10">
    <source>
        <dbReference type="EMBL" id="MDQ0555530.1"/>
    </source>
</evidence>
<sequence>MNNIKPNSFKKTYIVFLTILTIITVLFISFILTFEMMTSQEVIKISLIFIVLIFLLGIIFVYVIRNKILRVFEILDDMLDLAINEEKIIKTYDETILSSLESKLFKYIKVTKSNKESVEIERNKVKSLVADISHQTKTPISNILLYSQLLLENEEVSDYKKEILFDIKNQSERLNFLIQSLIKMSRLENGIIVPSKNKENLNKTIIQAVQEVYLNAQQKEIDLSVKCEESITASIDNKWTKEALVNILENAIKYTHKGGNISINVTSYEIFQKIDITDNGIGIEENEINNIFQRFYRCKNSRKCEGVGIGLYLSRQIISLQGGYIKVSSRLGEGSTFSVFVLS</sequence>
<dbReference type="Pfam" id="PF00512">
    <property type="entry name" value="HisKA"/>
    <property type="match status" value="1"/>
</dbReference>
<dbReference type="CDD" id="cd00075">
    <property type="entry name" value="HATPase"/>
    <property type="match status" value="1"/>
</dbReference>
<dbReference type="InterPro" id="IPR005467">
    <property type="entry name" value="His_kinase_dom"/>
</dbReference>
<evidence type="ECO:0000256" key="2">
    <source>
        <dbReference type="ARBA" id="ARBA00004370"/>
    </source>
</evidence>
<dbReference type="InterPro" id="IPR036097">
    <property type="entry name" value="HisK_dim/P_sf"/>
</dbReference>
<dbReference type="Proteomes" id="UP001232584">
    <property type="component" value="Unassembled WGS sequence"/>
</dbReference>
<dbReference type="SMART" id="SM00387">
    <property type="entry name" value="HATPase_c"/>
    <property type="match status" value="1"/>
</dbReference>
<accession>A0ABU0MXF0</accession>
<protein>
    <recommendedName>
        <fullName evidence="3">histidine kinase</fullName>
        <ecNumber evidence="3">2.7.13.3</ecNumber>
    </recommendedName>
</protein>
<name>A0ABU0MXF0_9FIRM</name>
<keyword evidence="7" id="KW-0902">Two-component regulatory system</keyword>
<dbReference type="Gene3D" id="3.30.565.10">
    <property type="entry name" value="Histidine kinase-like ATPase, C-terminal domain"/>
    <property type="match status" value="1"/>
</dbReference>
<dbReference type="GO" id="GO:0016301">
    <property type="term" value="F:kinase activity"/>
    <property type="evidence" value="ECO:0007669"/>
    <property type="project" value="UniProtKB-KW"/>
</dbReference>
<proteinExistence type="predicted"/>
<feature type="domain" description="Histidine kinase" evidence="9">
    <location>
        <begin position="131"/>
        <end position="343"/>
    </location>
</feature>
<comment type="subcellular location">
    <subcellularLocation>
        <location evidence="2">Membrane</location>
    </subcellularLocation>
</comment>
<evidence type="ECO:0000256" key="4">
    <source>
        <dbReference type="ARBA" id="ARBA00022553"/>
    </source>
</evidence>
<dbReference type="SMART" id="SM00388">
    <property type="entry name" value="HisKA"/>
    <property type="match status" value="1"/>
</dbReference>
<dbReference type="PRINTS" id="PR00344">
    <property type="entry name" value="BCTRLSENSOR"/>
</dbReference>
<dbReference type="PANTHER" id="PTHR45453">
    <property type="entry name" value="PHOSPHATE REGULON SENSOR PROTEIN PHOR"/>
    <property type="match status" value="1"/>
</dbReference>
<keyword evidence="5" id="KW-0808">Transferase</keyword>
<keyword evidence="8" id="KW-0812">Transmembrane</keyword>
<dbReference type="InterPro" id="IPR003661">
    <property type="entry name" value="HisK_dim/P_dom"/>
</dbReference>
<dbReference type="CDD" id="cd00082">
    <property type="entry name" value="HisKA"/>
    <property type="match status" value="1"/>
</dbReference>
<keyword evidence="8" id="KW-0472">Membrane</keyword>
<dbReference type="EC" id="2.7.13.3" evidence="3"/>
<dbReference type="InterPro" id="IPR004358">
    <property type="entry name" value="Sig_transdc_His_kin-like_C"/>
</dbReference>